<accession>A0AAV6GAI0</accession>
<comment type="caution">
    <text evidence="2">The sequence shown here is derived from an EMBL/GenBank/DDBJ whole genome shotgun (WGS) entry which is preliminary data.</text>
</comment>
<dbReference type="Proteomes" id="UP000823561">
    <property type="component" value="Chromosome 12"/>
</dbReference>
<protein>
    <submittedName>
        <fullName evidence="2">Uncharacterized protein</fullName>
    </submittedName>
</protein>
<organism evidence="2 3">
    <name type="scientific">Alosa alosa</name>
    <name type="common">allis shad</name>
    <dbReference type="NCBI Taxonomy" id="278164"/>
    <lineage>
        <taxon>Eukaryota</taxon>
        <taxon>Metazoa</taxon>
        <taxon>Chordata</taxon>
        <taxon>Craniata</taxon>
        <taxon>Vertebrata</taxon>
        <taxon>Euteleostomi</taxon>
        <taxon>Actinopterygii</taxon>
        <taxon>Neopterygii</taxon>
        <taxon>Teleostei</taxon>
        <taxon>Clupei</taxon>
        <taxon>Clupeiformes</taxon>
        <taxon>Clupeoidei</taxon>
        <taxon>Clupeidae</taxon>
        <taxon>Alosa</taxon>
    </lineage>
</organism>
<gene>
    <name evidence="2" type="ORF">AALO_G00162180</name>
</gene>
<evidence type="ECO:0000313" key="3">
    <source>
        <dbReference type="Proteomes" id="UP000823561"/>
    </source>
</evidence>
<reference evidence="2" key="1">
    <citation type="submission" date="2020-10" db="EMBL/GenBank/DDBJ databases">
        <title>Chromosome-scale genome assembly of the Allis shad, Alosa alosa.</title>
        <authorList>
            <person name="Margot Z."/>
            <person name="Christophe K."/>
            <person name="Cabau C."/>
            <person name="Louis A."/>
            <person name="Berthelot C."/>
            <person name="Parey E."/>
            <person name="Roest Crollius H."/>
            <person name="Montfort J."/>
            <person name="Robinson-Rechavi M."/>
            <person name="Bucao C."/>
            <person name="Bouchez O."/>
            <person name="Gislard M."/>
            <person name="Lluch J."/>
            <person name="Milhes M."/>
            <person name="Lampietro C."/>
            <person name="Lopez Roques C."/>
            <person name="Donnadieu C."/>
            <person name="Braasch I."/>
            <person name="Desvignes T."/>
            <person name="Postlethwait J."/>
            <person name="Bobe J."/>
            <person name="Guiguen Y."/>
        </authorList>
    </citation>
    <scope>NUCLEOTIDE SEQUENCE</scope>
    <source>
        <strain evidence="2">M-15738</strain>
        <tissue evidence="2">Blood</tissue>
    </source>
</reference>
<evidence type="ECO:0000313" key="2">
    <source>
        <dbReference type="EMBL" id="KAG5272148.1"/>
    </source>
</evidence>
<evidence type="ECO:0000256" key="1">
    <source>
        <dbReference type="SAM" id="MobiDB-lite"/>
    </source>
</evidence>
<feature type="region of interest" description="Disordered" evidence="1">
    <location>
        <begin position="23"/>
        <end position="46"/>
    </location>
</feature>
<sequence length="248" mass="27708">MIFDLVKHFSQSNSSQRKKAFCNMNNGRPPTGRPTGGRLLSRRERRSSIPEMKVLSDKKFSHMVVMQESAGRSHVAGLEEPTRYPLLPTHRRPGPMLTNAVPRKTNAAVHCCKLPPLPHTLNFLSPEYPATHADENIKMVSAVTNNYKMGVASDGHPQKVFPLLVEESNMAASSLKNIKKKDVPPVKGSQKAVQQSTTELNNNDKKADAAVHCCKLPLLYNDIEDFLMDISKHCLPCLWKNPLRQPPL</sequence>
<dbReference type="EMBL" id="JADWDJ010000012">
    <property type="protein sequence ID" value="KAG5272148.1"/>
    <property type="molecule type" value="Genomic_DNA"/>
</dbReference>
<feature type="compositionally biased region" description="Polar residues" evidence="1">
    <location>
        <begin position="191"/>
        <end position="201"/>
    </location>
</feature>
<feature type="region of interest" description="Disordered" evidence="1">
    <location>
        <begin position="181"/>
        <end position="202"/>
    </location>
</feature>
<keyword evidence="3" id="KW-1185">Reference proteome</keyword>
<dbReference type="AlphaFoldDB" id="A0AAV6GAI0"/>
<name>A0AAV6GAI0_9TELE</name>
<proteinExistence type="predicted"/>